<dbReference type="EMBL" id="MNBE01000128">
    <property type="protein sequence ID" value="OKP13453.1"/>
    <property type="molecule type" value="Genomic_DNA"/>
</dbReference>
<evidence type="ECO:0000313" key="3">
    <source>
        <dbReference type="Proteomes" id="UP000186955"/>
    </source>
</evidence>
<feature type="compositionally biased region" description="Acidic residues" evidence="1">
    <location>
        <begin position="329"/>
        <end position="345"/>
    </location>
</feature>
<reference evidence="2 3" key="1">
    <citation type="submission" date="2016-10" db="EMBL/GenBank/DDBJ databases">
        <title>Genome sequence of the ascomycete fungus Penicillium subrubescens.</title>
        <authorList>
            <person name="De Vries R.P."/>
            <person name="Peng M."/>
            <person name="Dilokpimol A."/>
            <person name="Hilden K."/>
            <person name="Makela M.R."/>
            <person name="Grigoriev I."/>
            <person name="Riley R."/>
            <person name="Granchi Z."/>
        </authorList>
    </citation>
    <scope>NUCLEOTIDE SEQUENCE [LARGE SCALE GENOMIC DNA]</scope>
    <source>
        <strain evidence="2 3">CBS 132785</strain>
    </source>
</reference>
<evidence type="ECO:0000313" key="2">
    <source>
        <dbReference type="EMBL" id="OKP13453.1"/>
    </source>
</evidence>
<evidence type="ECO:0008006" key="4">
    <source>
        <dbReference type="Google" id="ProtNLM"/>
    </source>
</evidence>
<protein>
    <recommendedName>
        <fullName evidence="4">Zn(2)-C6 fungal-type domain-containing protein</fullName>
    </recommendedName>
</protein>
<comment type="caution">
    <text evidence="2">The sequence shown here is derived from an EMBL/GenBank/DDBJ whole genome shotgun (WGS) entry which is preliminary data.</text>
</comment>
<gene>
    <name evidence="2" type="ORF">PENSUB_644</name>
</gene>
<name>A0A1Q5ULY2_9EURO</name>
<proteinExistence type="predicted"/>
<accession>A0A1Q5ULY2</accession>
<evidence type="ECO:0000256" key="1">
    <source>
        <dbReference type="SAM" id="MobiDB-lite"/>
    </source>
</evidence>
<feature type="region of interest" description="Disordered" evidence="1">
    <location>
        <begin position="323"/>
        <end position="345"/>
    </location>
</feature>
<dbReference type="Proteomes" id="UP000186955">
    <property type="component" value="Unassembled WGS sequence"/>
</dbReference>
<sequence length="345" mass="39110">MDTEHTAVPRRLHYLKCTRCRTDKKQCTPFERVWPAQKCDRCAKYNYACSASMTASQQSQRRERRVAHGASSIPTILNAPKGIQQQSGIEEPEFEQARHVRAGKQLAGTSVPPKCAVLFDNLRRAHWSYFGIPSDIKPGFDIRQMHIEAVEPDAVYEVLRPRLGLLFLYRDFVEAVEQATASGMTEQAAEIFASRKLMLDLGKTIPEETDVDKFVKGFDFRIKVAKRIASLVEAIGVIEVLLISIDEDEISLPQDIPALTFIELDDEEWISLLSRLLNPYLQLKETCLKLSGVVRMIQQLDGMGESALRPFLAQEIRRRVEDVFGESNQSDDDDNSMADVETDIF</sequence>
<organism evidence="2 3">
    <name type="scientific">Penicillium subrubescens</name>
    <dbReference type="NCBI Taxonomy" id="1316194"/>
    <lineage>
        <taxon>Eukaryota</taxon>
        <taxon>Fungi</taxon>
        <taxon>Dikarya</taxon>
        <taxon>Ascomycota</taxon>
        <taxon>Pezizomycotina</taxon>
        <taxon>Eurotiomycetes</taxon>
        <taxon>Eurotiomycetidae</taxon>
        <taxon>Eurotiales</taxon>
        <taxon>Aspergillaceae</taxon>
        <taxon>Penicillium</taxon>
    </lineage>
</organism>
<dbReference type="STRING" id="1316194.A0A1Q5ULY2"/>
<dbReference type="AlphaFoldDB" id="A0A1Q5ULY2"/>
<keyword evidence="3" id="KW-1185">Reference proteome</keyword>